<evidence type="ECO:0000256" key="1">
    <source>
        <dbReference type="SAM" id="Phobius"/>
    </source>
</evidence>
<keyword evidence="1" id="KW-1133">Transmembrane helix</keyword>
<feature type="transmembrane region" description="Helical" evidence="1">
    <location>
        <begin position="14"/>
        <end position="36"/>
    </location>
</feature>
<evidence type="ECO:0000313" key="2">
    <source>
        <dbReference type="EMBL" id="AGF93554.1"/>
    </source>
</evidence>
<organism evidence="2">
    <name type="scientific">uncultured organism</name>
    <dbReference type="NCBI Taxonomy" id="155900"/>
    <lineage>
        <taxon>unclassified sequences</taxon>
        <taxon>environmental samples</taxon>
    </lineage>
</organism>
<reference evidence="2" key="1">
    <citation type="journal article" date="2013" name="Syst. Appl. Microbiol.">
        <title>New insights into the archaeal diversity of a hypersaline microbial mat obtained by a metagenomic approach.</title>
        <authorList>
            <person name="Lopez-Lopez A."/>
            <person name="Richter M."/>
            <person name="Pena A."/>
            <person name="Tamames J."/>
            <person name="Rossello-Mora R."/>
        </authorList>
    </citation>
    <scope>NUCLEOTIDE SEQUENCE</scope>
</reference>
<keyword evidence="1" id="KW-0812">Transmembrane</keyword>
<proteinExistence type="predicted"/>
<keyword evidence="1" id="KW-0472">Membrane</keyword>
<name>M1PWN3_9ZZZZ</name>
<accession>M1PWN3</accession>
<gene>
    <name evidence="2" type="ORF">FLSS-10_0029</name>
</gene>
<dbReference type="AlphaFoldDB" id="M1PWN3"/>
<feature type="transmembrane region" description="Helical" evidence="1">
    <location>
        <begin position="56"/>
        <end position="79"/>
    </location>
</feature>
<protein>
    <submittedName>
        <fullName evidence="2">Membrane protein</fullName>
    </submittedName>
</protein>
<dbReference type="EMBL" id="JX684096">
    <property type="protein sequence ID" value="AGF93554.1"/>
    <property type="molecule type" value="Genomic_DNA"/>
</dbReference>
<sequence length="94" mass="9444">MESKELKSVDVKSVAFIGALISGVIGLIGGLIYGISVFTAGLPIGGLSSTNMGITGILTGFFGGVINGFVGGAILAALYNYFASKIGGIEIEVE</sequence>